<accession>A0A8B3S1E5</accession>
<dbReference type="InterPro" id="IPR005844">
    <property type="entry name" value="A-D-PHexomutase_a/b/a-I"/>
</dbReference>
<evidence type="ECO:0000256" key="7">
    <source>
        <dbReference type="RuleBase" id="RU004326"/>
    </source>
</evidence>
<keyword evidence="3" id="KW-0597">Phosphoprotein</keyword>
<comment type="cofactor">
    <cofactor evidence="1">
        <name>Mg(2+)</name>
        <dbReference type="ChEBI" id="CHEBI:18420"/>
    </cofactor>
</comment>
<evidence type="ECO:0000259" key="9">
    <source>
        <dbReference type="Pfam" id="PF02878"/>
    </source>
</evidence>
<dbReference type="SUPFAM" id="SSF55957">
    <property type="entry name" value="Phosphoglucomutase, C-terminal domain"/>
    <property type="match status" value="1"/>
</dbReference>
<keyword evidence="6 12" id="KW-0413">Isomerase</keyword>
<evidence type="ECO:0000259" key="10">
    <source>
        <dbReference type="Pfam" id="PF02879"/>
    </source>
</evidence>
<dbReference type="GO" id="GO:0004614">
    <property type="term" value="F:phosphoglucomutase activity"/>
    <property type="evidence" value="ECO:0007669"/>
    <property type="project" value="UniProtKB-EC"/>
</dbReference>
<dbReference type="EMBL" id="RPGO01000025">
    <property type="protein sequence ID" value="RZB29569.1"/>
    <property type="molecule type" value="Genomic_DNA"/>
</dbReference>
<dbReference type="PANTHER" id="PTHR43771">
    <property type="entry name" value="PHOSPHOMANNOMUTASE"/>
    <property type="match status" value="1"/>
</dbReference>
<comment type="caution">
    <text evidence="12">The sequence shown here is derived from an EMBL/GenBank/DDBJ whole genome shotgun (WGS) entry which is preliminary data.</text>
</comment>
<dbReference type="NCBIfam" id="TIGR03990">
    <property type="entry name" value="Arch_GlmM"/>
    <property type="match status" value="1"/>
</dbReference>
<evidence type="ECO:0000256" key="2">
    <source>
        <dbReference type="ARBA" id="ARBA00010231"/>
    </source>
</evidence>
<evidence type="ECO:0000256" key="3">
    <source>
        <dbReference type="ARBA" id="ARBA00022553"/>
    </source>
</evidence>
<dbReference type="Proteomes" id="UP000291831">
    <property type="component" value="Unassembled WGS sequence"/>
</dbReference>
<proteinExistence type="inferred from homology"/>
<dbReference type="PANTHER" id="PTHR43771:SF1">
    <property type="entry name" value="PHOSPHOMANNOMUTASE"/>
    <property type="match status" value="1"/>
</dbReference>
<dbReference type="Pfam" id="PF02880">
    <property type="entry name" value="PGM_PMM_III"/>
    <property type="match status" value="1"/>
</dbReference>
<keyword evidence="5 7" id="KW-0460">Magnesium</keyword>
<dbReference type="InterPro" id="IPR005841">
    <property type="entry name" value="Alpha-D-phosphohexomutase_SF"/>
</dbReference>
<evidence type="ECO:0000259" key="11">
    <source>
        <dbReference type="Pfam" id="PF02880"/>
    </source>
</evidence>
<dbReference type="EC" id="5.4.2.2" evidence="12"/>
<dbReference type="PROSITE" id="PS00710">
    <property type="entry name" value="PGM_PMM"/>
    <property type="match status" value="1"/>
</dbReference>
<evidence type="ECO:0000256" key="5">
    <source>
        <dbReference type="ARBA" id="ARBA00022842"/>
    </source>
</evidence>
<organism evidence="12 13">
    <name type="scientific">Candidatus Argoarchaeum ethanivorans</name>
    <dbReference type="NCBI Taxonomy" id="2608793"/>
    <lineage>
        <taxon>Archaea</taxon>
        <taxon>Methanobacteriati</taxon>
        <taxon>Methanobacteriota</taxon>
        <taxon>Stenosarchaea group</taxon>
        <taxon>Methanomicrobia</taxon>
        <taxon>Methanosarcinales</taxon>
        <taxon>Methanosarcinales incertae sedis</taxon>
        <taxon>GOM Arc I cluster</taxon>
        <taxon>Candidatus Argoarchaeum</taxon>
    </lineage>
</organism>
<dbReference type="GO" id="GO:0000287">
    <property type="term" value="F:magnesium ion binding"/>
    <property type="evidence" value="ECO:0007669"/>
    <property type="project" value="InterPro"/>
</dbReference>
<dbReference type="InterPro" id="IPR005845">
    <property type="entry name" value="A-D-PHexomutase_a/b/a-II"/>
</dbReference>
<evidence type="ECO:0000259" key="8">
    <source>
        <dbReference type="Pfam" id="PF00408"/>
    </source>
</evidence>
<dbReference type="Gene3D" id="3.30.310.50">
    <property type="entry name" value="Alpha-D-phosphohexomutase, C-terminal domain"/>
    <property type="match status" value="1"/>
</dbReference>
<dbReference type="FunFam" id="3.40.120.10:FF:000003">
    <property type="entry name" value="Phosphoglucosamine mutase"/>
    <property type="match status" value="1"/>
</dbReference>
<gene>
    <name evidence="12" type="ORF">AEth_01080</name>
</gene>
<feature type="domain" description="Alpha-D-phosphohexomutase C-terminal" evidence="8">
    <location>
        <begin position="407"/>
        <end position="467"/>
    </location>
</feature>
<dbReference type="InterPro" id="IPR036900">
    <property type="entry name" value="A-D-PHexomutase_C_sf"/>
</dbReference>
<dbReference type="Pfam" id="PF00408">
    <property type="entry name" value="PGM_PMM_IV"/>
    <property type="match status" value="1"/>
</dbReference>
<dbReference type="SUPFAM" id="SSF53738">
    <property type="entry name" value="Phosphoglucomutase, first 3 domains"/>
    <property type="match status" value="3"/>
</dbReference>
<dbReference type="CDD" id="cd03087">
    <property type="entry name" value="PGM_like1"/>
    <property type="match status" value="1"/>
</dbReference>
<dbReference type="InterPro" id="IPR016055">
    <property type="entry name" value="A-D-PHexomutase_a/b/a-I/II/III"/>
</dbReference>
<evidence type="ECO:0000256" key="4">
    <source>
        <dbReference type="ARBA" id="ARBA00022723"/>
    </source>
</evidence>
<feature type="domain" description="Alpha-D-phosphohexomutase alpha/beta/alpha" evidence="11">
    <location>
        <begin position="293"/>
        <end position="398"/>
    </location>
</feature>
<reference evidence="13" key="1">
    <citation type="submission" date="2019-01" db="EMBL/GenBank/DDBJ databases">
        <title>Anaerobic oxidation of ethane by archaea from a marine hydrocarbon seep.</title>
        <authorList>
            <person name="Musat F."/>
        </authorList>
    </citation>
    <scope>NUCLEOTIDE SEQUENCE [LARGE SCALE GENOMIC DNA]</scope>
</reference>
<dbReference type="GO" id="GO:0008966">
    <property type="term" value="F:phosphoglucosamine mutase activity"/>
    <property type="evidence" value="ECO:0007669"/>
    <property type="project" value="InterPro"/>
</dbReference>
<protein>
    <submittedName>
        <fullName evidence="12">Phosphomannomutase / phosphoglucomutase</fullName>
        <ecNumber evidence="12">5.4.2.2</ecNumber>
        <ecNumber evidence="12">5.4.2.8</ecNumber>
    </submittedName>
</protein>
<dbReference type="EC" id="5.4.2.8" evidence="12"/>
<dbReference type="Pfam" id="PF02879">
    <property type="entry name" value="PGM_PMM_II"/>
    <property type="match status" value="1"/>
</dbReference>
<sequence length="481" mass="52676">MIFFGFKPYGTEIDKKIFVPPLHDSFLMTKKKLFGTNGVRGIANKTMTAETSLKLGSSLGTYLHKLHDDATGVVAVARDTRISGNMLKNAAVSGVLSAGCRVVDVGIVPIPALQYYVRDHADAGIMITASHNPREYNGLKLIAGDGTEFSREDEAKVEELYYGKEFYFADWSMTGNLRYDASVAERYMHGIIDAVDAGRIRRAKLKVVVDTGCGAGSVVTPFLLQQLGCVVISLNAQMDGTFPSRNPEPTEDALYELIELVKATKADIGIAHDGDADRIALVDENGSFVNEEVLLAMMADHILRSNKGTVVTPVSSSLRTLDVVESHGCKLVWTAVGSINVARKMRETKAVFGGEGNGGLIFPELQYCRDGAMSAAKILEIISSGVKLSDIVKECPEYYNMKTKIAIEDSKKVMSEVAYQLKGEKLDTTDGLKVWYDDGWTLIRPSGTEPIIRIYCESKSRKRSEEMLTYFEGLVNGINTC</sequence>
<evidence type="ECO:0000256" key="6">
    <source>
        <dbReference type="ARBA" id="ARBA00023235"/>
    </source>
</evidence>
<dbReference type="Gene3D" id="3.40.120.10">
    <property type="entry name" value="Alpha-D-Glucose-1,6-Bisphosphate, subunit A, domain 3"/>
    <property type="match status" value="3"/>
</dbReference>
<dbReference type="Pfam" id="PF02878">
    <property type="entry name" value="PGM_PMM_I"/>
    <property type="match status" value="1"/>
</dbReference>
<dbReference type="FunFam" id="3.40.120.10:FF:000001">
    <property type="entry name" value="Phosphoglucosamine mutase"/>
    <property type="match status" value="1"/>
</dbReference>
<dbReference type="InterPro" id="IPR016066">
    <property type="entry name" value="A-D-PHexomutase_CS"/>
</dbReference>
<dbReference type="AlphaFoldDB" id="A0A8B3S1E5"/>
<comment type="similarity">
    <text evidence="2 7">Belongs to the phosphohexose mutase family.</text>
</comment>
<dbReference type="InterPro" id="IPR024086">
    <property type="entry name" value="GlmM_arc-type"/>
</dbReference>
<dbReference type="InterPro" id="IPR005843">
    <property type="entry name" value="A-D-PHexomutase_C"/>
</dbReference>
<dbReference type="GO" id="GO:0005975">
    <property type="term" value="P:carbohydrate metabolic process"/>
    <property type="evidence" value="ECO:0007669"/>
    <property type="project" value="InterPro"/>
</dbReference>
<evidence type="ECO:0000313" key="12">
    <source>
        <dbReference type="EMBL" id="RZB29569.1"/>
    </source>
</evidence>
<evidence type="ECO:0000313" key="13">
    <source>
        <dbReference type="Proteomes" id="UP000291831"/>
    </source>
</evidence>
<dbReference type="InterPro" id="IPR005846">
    <property type="entry name" value="A-D-PHexomutase_a/b/a-III"/>
</dbReference>
<keyword evidence="4 7" id="KW-0479">Metal-binding</keyword>
<dbReference type="PRINTS" id="PR00509">
    <property type="entry name" value="PGMPMM"/>
</dbReference>
<name>A0A8B3S1E5_9EURY</name>
<feature type="domain" description="Alpha-D-phosphohexomutase alpha/beta/alpha" evidence="10">
    <location>
        <begin position="186"/>
        <end position="286"/>
    </location>
</feature>
<feature type="domain" description="Alpha-D-phosphohexomutase alpha/beta/alpha" evidence="9">
    <location>
        <begin position="32"/>
        <end position="166"/>
    </location>
</feature>
<evidence type="ECO:0000256" key="1">
    <source>
        <dbReference type="ARBA" id="ARBA00001946"/>
    </source>
</evidence>
<dbReference type="GO" id="GO:0004615">
    <property type="term" value="F:phosphomannomutase activity"/>
    <property type="evidence" value="ECO:0007669"/>
    <property type="project" value="UniProtKB-EC"/>
</dbReference>